<keyword evidence="4 7" id="KW-0812">Transmembrane</keyword>
<dbReference type="GO" id="GO:0005886">
    <property type="term" value="C:plasma membrane"/>
    <property type="evidence" value="ECO:0007669"/>
    <property type="project" value="UniProtKB-SubCell"/>
</dbReference>
<dbReference type="InterPro" id="IPR032808">
    <property type="entry name" value="DoxX"/>
</dbReference>
<dbReference type="Pfam" id="PF07681">
    <property type="entry name" value="DoxX"/>
    <property type="match status" value="1"/>
</dbReference>
<keyword evidence="3" id="KW-1003">Cell membrane</keyword>
<dbReference type="PANTHER" id="PTHR33452">
    <property type="entry name" value="OXIDOREDUCTASE CATD-RELATED"/>
    <property type="match status" value="1"/>
</dbReference>
<evidence type="ECO:0000313" key="9">
    <source>
        <dbReference type="Proteomes" id="UP000218899"/>
    </source>
</evidence>
<comment type="similarity">
    <text evidence="2">Belongs to the DoxX family.</text>
</comment>
<accession>A0A1B4V2P5</accession>
<dbReference type="InterPro" id="IPR051907">
    <property type="entry name" value="DoxX-like_oxidoreductase"/>
</dbReference>
<keyword evidence="5 7" id="KW-1133">Transmembrane helix</keyword>
<dbReference type="OrthoDB" id="121744at2"/>
<dbReference type="AlphaFoldDB" id="A0A1B4V2P5"/>
<dbReference type="KEGG" id="sva:SVA_1241"/>
<evidence type="ECO:0000256" key="1">
    <source>
        <dbReference type="ARBA" id="ARBA00004651"/>
    </source>
</evidence>
<name>A0A1B4V2P5_9GAMM</name>
<evidence type="ECO:0000256" key="7">
    <source>
        <dbReference type="SAM" id="Phobius"/>
    </source>
</evidence>
<proteinExistence type="inferred from homology"/>
<dbReference type="RefSeq" id="WP_096460248.1">
    <property type="nucleotide sequence ID" value="NZ_AP014936.1"/>
</dbReference>
<evidence type="ECO:0000256" key="4">
    <source>
        <dbReference type="ARBA" id="ARBA00022692"/>
    </source>
</evidence>
<keyword evidence="9" id="KW-1185">Reference proteome</keyword>
<evidence type="ECO:0000256" key="3">
    <source>
        <dbReference type="ARBA" id="ARBA00022475"/>
    </source>
</evidence>
<reference evidence="8 9" key="1">
    <citation type="submission" date="2015-08" db="EMBL/GenBank/DDBJ databases">
        <title>Complete genome sequence of Sulfurifustis variabilis.</title>
        <authorList>
            <person name="Miura A."/>
            <person name="Kojima H."/>
            <person name="Fukui M."/>
        </authorList>
    </citation>
    <scope>NUCLEOTIDE SEQUENCE [LARGE SCALE GENOMIC DNA]</scope>
    <source>
        <strain evidence="9">skN76</strain>
    </source>
</reference>
<dbReference type="EMBL" id="AP014936">
    <property type="protein sequence ID" value="BAU47816.1"/>
    <property type="molecule type" value="Genomic_DNA"/>
</dbReference>
<sequence length="152" mass="16442">MNAVVHSLQGVRSVARGLEWLAPVGDLAIRLWVANVFWRSGLTKIGSWDTTVLLFTHEYSVPLLPPETAALLAVVIELVFPVLLAFGLAGRFSALVLFLFNAAAVVSYPALADAGLRDHTVWGLMLLVPLLHGPGKLSLDALVARRWPAPSR</sequence>
<feature type="transmembrane region" description="Helical" evidence="7">
    <location>
        <begin position="95"/>
        <end position="116"/>
    </location>
</feature>
<dbReference type="Proteomes" id="UP000218899">
    <property type="component" value="Chromosome"/>
</dbReference>
<keyword evidence="6 7" id="KW-0472">Membrane</keyword>
<evidence type="ECO:0000313" key="8">
    <source>
        <dbReference type="EMBL" id="BAU47816.1"/>
    </source>
</evidence>
<evidence type="ECO:0000256" key="5">
    <source>
        <dbReference type="ARBA" id="ARBA00022989"/>
    </source>
</evidence>
<comment type="subcellular location">
    <subcellularLocation>
        <location evidence="1">Cell membrane</location>
        <topology evidence="1">Multi-pass membrane protein</topology>
    </subcellularLocation>
</comment>
<organism evidence="8 9">
    <name type="scientific">Sulfurifustis variabilis</name>
    <dbReference type="NCBI Taxonomy" id="1675686"/>
    <lineage>
        <taxon>Bacteria</taxon>
        <taxon>Pseudomonadati</taxon>
        <taxon>Pseudomonadota</taxon>
        <taxon>Gammaproteobacteria</taxon>
        <taxon>Acidiferrobacterales</taxon>
        <taxon>Acidiferrobacteraceae</taxon>
        <taxon>Sulfurifustis</taxon>
    </lineage>
</organism>
<evidence type="ECO:0000256" key="6">
    <source>
        <dbReference type="ARBA" id="ARBA00023136"/>
    </source>
</evidence>
<evidence type="ECO:0000256" key="2">
    <source>
        <dbReference type="ARBA" id="ARBA00006679"/>
    </source>
</evidence>
<gene>
    <name evidence="8" type="ORF">SVA_1241</name>
</gene>
<feature type="transmembrane region" description="Helical" evidence="7">
    <location>
        <begin position="69"/>
        <end position="88"/>
    </location>
</feature>
<dbReference type="PANTHER" id="PTHR33452:SF1">
    <property type="entry name" value="INNER MEMBRANE PROTEIN YPHA-RELATED"/>
    <property type="match status" value="1"/>
</dbReference>
<protein>
    <submittedName>
        <fullName evidence="8">DoxX</fullName>
    </submittedName>
</protein>